<evidence type="ECO:0000313" key="1">
    <source>
        <dbReference type="EMBL" id="PVV04173.1"/>
    </source>
</evidence>
<sequence length="57" mass="6794">MPKPNSKSVKNQTHEILKEYYTQINKLEHKDTFVDLLLQSSVLFEQKPVIFFKNNLE</sequence>
<protein>
    <submittedName>
        <fullName evidence="1">Uncharacterized protein</fullName>
    </submittedName>
</protein>
<accession>A0A2T9ZHT9</accession>
<reference evidence="1 2" key="1">
    <citation type="journal article" date="2018" name="MBio">
        <title>Comparative Genomics Reveals the Core Gene Toolbox for the Fungus-Insect Symbiosis.</title>
        <authorList>
            <person name="Wang Y."/>
            <person name="Stata M."/>
            <person name="Wang W."/>
            <person name="Stajich J.E."/>
            <person name="White M.M."/>
            <person name="Moncalvo J.M."/>
        </authorList>
    </citation>
    <scope>NUCLEOTIDE SEQUENCE [LARGE SCALE GENOMIC DNA]</scope>
    <source>
        <strain evidence="1 2">SC-DP-2</strain>
    </source>
</reference>
<comment type="caution">
    <text evidence="1">The sequence shown here is derived from an EMBL/GenBank/DDBJ whole genome shotgun (WGS) entry which is preliminary data.</text>
</comment>
<evidence type="ECO:0000313" key="2">
    <source>
        <dbReference type="Proteomes" id="UP000245609"/>
    </source>
</evidence>
<proteinExistence type="predicted"/>
<dbReference type="EMBL" id="MBFS01000152">
    <property type="protein sequence ID" value="PVV04173.1"/>
    <property type="molecule type" value="Genomic_DNA"/>
</dbReference>
<gene>
    <name evidence="1" type="ORF">BB560_001319</name>
</gene>
<name>A0A2T9ZHT9_9FUNG</name>
<dbReference type="Proteomes" id="UP000245609">
    <property type="component" value="Unassembled WGS sequence"/>
</dbReference>
<organism evidence="1 2">
    <name type="scientific">Smittium megazygosporum</name>
    <dbReference type="NCBI Taxonomy" id="133381"/>
    <lineage>
        <taxon>Eukaryota</taxon>
        <taxon>Fungi</taxon>
        <taxon>Fungi incertae sedis</taxon>
        <taxon>Zoopagomycota</taxon>
        <taxon>Kickxellomycotina</taxon>
        <taxon>Harpellomycetes</taxon>
        <taxon>Harpellales</taxon>
        <taxon>Legeriomycetaceae</taxon>
        <taxon>Smittium</taxon>
    </lineage>
</organism>
<keyword evidence="2" id="KW-1185">Reference proteome</keyword>
<dbReference type="AlphaFoldDB" id="A0A2T9ZHT9"/>